<sequence length="217" mass="24174">MVWFGRSSIQLCQRASKLGYLAAIDILVVGGRSLTLIQGAEYLISGHSVGGALATLAAAFLVQSGYIEDPKKVKLVTFGQPRVGDKEFAENFDKMGIYDYRVVHWRDVVPALLLSGYWHHGKEVIDGFSNGIETRNSTLDFVQMLMFDVNLVTESWVTLYVRKQIFYDAGMMPGQFSTCEIGDSLNCSNTDLSTSDIDHQVYFGEVVSEYGKRGCKR</sequence>
<dbReference type="SUPFAM" id="SSF53474">
    <property type="entry name" value="alpha/beta-Hydrolases"/>
    <property type="match status" value="1"/>
</dbReference>
<feature type="domain" description="Fungal lipase-type" evidence="1">
    <location>
        <begin position="40"/>
        <end position="112"/>
    </location>
</feature>
<evidence type="ECO:0000313" key="3">
    <source>
        <dbReference type="Proteomes" id="UP000252519"/>
    </source>
</evidence>
<evidence type="ECO:0000313" key="2">
    <source>
        <dbReference type="EMBL" id="RCN51594.1"/>
    </source>
</evidence>
<gene>
    <name evidence="2" type="ORF">ANCCAN_02261</name>
</gene>
<dbReference type="PANTHER" id="PTHR45908">
    <property type="entry name" value="PROTEIN CBG11750-RELATED"/>
    <property type="match status" value="1"/>
</dbReference>
<proteinExistence type="predicted"/>
<accession>A0A368H4U2</accession>
<dbReference type="Proteomes" id="UP000252519">
    <property type="component" value="Unassembled WGS sequence"/>
</dbReference>
<dbReference type="InterPro" id="IPR002921">
    <property type="entry name" value="Fungal_lipase-type"/>
</dbReference>
<dbReference type="Pfam" id="PF01764">
    <property type="entry name" value="Lipase_3"/>
    <property type="match status" value="1"/>
</dbReference>
<reference evidence="2 3" key="1">
    <citation type="submission" date="2014-10" db="EMBL/GenBank/DDBJ databases">
        <title>Draft genome of the hookworm Ancylostoma caninum.</title>
        <authorList>
            <person name="Mitreva M."/>
        </authorList>
    </citation>
    <scope>NUCLEOTIDE SEQUENCE [LARGE SCALE GENOMIC DNA]</scope>
    <source>
        <strain evidence="2 3">Baltimore</strain>
    </source>
</reference>
<comment type="caution">
    <text evidence="2">The sequence shown here is derived from an EMBL/GenBank/DDBJ whole genome shotgun (WGS) entry which is preliminary data.</text>
</comment>
<dbReference type="Gene3D" id="3.40.50.1820">
    <property type="entry name" value="alpha/beta hydrolase"/>
    <property type="match status" value="1"/>
</dbReference>
<dbReference type="OrthoDB" id="5866690at2759"/>
<dbReference type="GO" id="GO:0006629">
    <property type="term" value="P:lipid metabolic process"/>
    <property type="evidence" value="ECO:0007669"/>
    <property type="project" value="InterPro"/>
</dbReference>
<evidence type="ECO:0000259" key="1">
    <source>
        <dbReference type="Pfam" id="PF01764"/>
    </source>
</evidence>
<dbReference type="EMBL" id="JOJR01000012">
    <property type="protein sequence ID" value="RCN51594.1"/>
    <property type="molecule type" value="Genomic_DNA"/>
</dbReference>
<organism evidence="2 3">
    <name type="scientific">Ancylostoma caninum</name>
    <name type="common">Dog hookworm</name>
    <dbReference type="NCBI Taxonomy" id="29170"/>
    <lineage>
        <taxon>Eukaryota</taxon>
        <taxon>Metazoa</taxon>
        <taxon>Ecdysozoa</taxon>
        <taxon>Nematoda</taxon>
        <taxon>Chromadorea</taxon>
        <taxon>Rhabditida</taxon>
        <taxon>Rhabditina</taxon>
        <taxon>Rhabditomorpha</taxon>
        <taxon>Strongyloidea</taxon>
        <taxon>Ancylostomatidae</taxon>
        <taxon>Ancylostomatinae</taxon>
        <taxon>Ancylostoma</taxon>
    </lineage>
</organism>
<protein>
    <submittedName>
        <fullName evidence="2">Triacylglycerol lipase</fullName>
    </submittedName>
</protein>
<keyword evidence="3" id="KW-1185">Reference proteome</keyword>
<dbReference type="InterPro" id="IPR029058">
    <property type="entry name" value="AB_hydrolase_fold"/>
</dbReference>
<name>A0A368H4U2_ANCCA</name>
<dbReference type="AlphaFoldDB" id="A0A368H4U2"/>